<sequence>MYFLDQSHRGYCQYFASAMGAMLRTLGVPARLVNGFGPGEEGRLPNGERLITQADAHTWVQVYFPGYGWVNFEPTPDGYYQPAGATANTAPRSPTAAILRSHPGVRSGTPSGPGTGRPQHHQGQGFGWIQAALTMGLLLLAAVGMGFTWTRRARNLGQVRRRLEVPVRLASTGDPHARTVPELAQACAELAANPSDLGLGEALFDLARESDR</sequence>
<proteinExistence type="predicted"/>
<gene>
    <name evidence="4" type="ORF">B1B_16540</name>
</gene>
<accession>T1A654</accession>
<feature type="region of interest" description="Disordered" evidence="1">
    <location>
        <begin position="100"/>
        <end position="123"/>
    </location>
</feature>
<reference evidence="4" key="1">
    <citation type="submission" date="2013-08" db="EMBL/GenBank/DDBJ databases">
        <authorList>
            <person name="Mendez C."/>
            <person name="Richter M."/>
            <person name="Ferrer M."/>
            <person name="Sanchez J."/>
        </authorList>
    </citation>
    <scope>NUCLEOTIDE SEQUENCE</scope>
</reference>
<comment type="caution">
    <text evidence="4">The sequence shown here is derived from an EMBL/GenBank/DDBJ whole genome shotgun (WGS) entry which is preliminary data.</text>
</comment>
<evidence type="ECO:0000259" key="3">
    <source>
        <dbReference type="SMART" id="SM00460"/>
    </source>
</evidence>
<dbReference type="InterPro" id="IPR002931">
    <property type="entry name" value="Transglutaminase-like"/>
</dbReference>
<dbReference type="PANTHER" id="PTHR42736">
    <property type="entry name" value="PROTEIN-GLUTAMINE GAMMA-GLUTAMYLTRANSFERASE"/>
    <property type="match status" value="1"/>
</dbReference>
<dbReference type="InterPro" id="IPR052901">
    <property type="entry name" value="Bact_TGase-like"/>
</dbReference>
<keyword evidence="2" id="KW-1133">Transmembrane helix</keyword>
<keyword evidence="2" id="KW-0812">Transmembrane</keyword>
<name>T1A654_9ZZZZ</name>
<dbReference type="SUPFAM" id="SSF54001">
    <property type="entry name" value="Cysteine proteinases"/>
    <property type="match status" value="1"/>
</dbReference>
<feature type="transmembrane region" description="Helical" evidence="2">
    <location>
        <begin position="127"/>
        <end position="150"/>
    </location>
</feature>
<dbReference type="AlphaFoldDB" id="T1A654"/>
<feature type="non-terminal residue" evidence="4">
    <location>
        <position position="212"/>
    </location>
</feature>
<dbReference type="SMART" id="SM00460">
    <property type="entry name" value="TGc"/>
    <property type="match status" value="1"/>
</dbReference>
<protein>
    <submittedName>
        <fullName evidence="4">Transglutaminase-like domain protein</fullName>
    </submittedName>
</protein>
<organism evidence="4">
    <name type="scientific">mine drainage metagenome</name>
    <dbReference type="NCBI Taxonomy" id="410659"/>
    <lineage>
        <taxon>unclassified sequences</taxon>
        <taxon>metagenomes</taxon>
        <taxon>ecological metagenomes</taxon>
    </lineage>
</organism>
<evidence type="ECO:0000256" key="1">
    <source>
        <dbReference type="SAM" id="MobiDB-lite"/>
    </source>
</evidence>
<keyword evidence="2" id="KW-0472">Membrane</keyword>
<dbReference type="EMBL" id="AUZY01011004">
    <property type="protein sequence ID" value="EQD36374.1"/>
    <property type="molecule type" value="Genomic_DNA"/>
</dbReference>
<reference evidence="4" key="2">
    <citation type="journal article" date="2014" name="ISME J.">
        <title>Microbial stratification in low pH oxic and suboxic macroscopic growths along an acid mine drainage.</title>
        <authorList>
            <person name="Mendez-Garcia C."/>
            <person name="Mesa V."/>
            <person name="Sprenger R.R."/>
            <person name="Richter M."/>
            <person name="Diez M.S."/>
            <person name="Solano J."/>
            <person name="Bargiela R."/>
            <person name="Golyshina O.V."/>
            <person name="Manteca A."/>
            <person name="Ramos J.L."/>
            <person name="Gallego J.R."/>
            <person name="Llorente I."/>
            <person name="Martins Dos Santos V.A."/>
            <person name="Jensen O.N."/>
            <person name="Pelaez A.I."/>
            <person name="Sanchez J."/>
            <person name="Ferrer M."/>
        </authorList>
    </citation>
    <scope>NUCLEOTIDE SEQUENCE</scope>
</reference>
<dbReference type="Gene3D" id="3.10.620.30">
    <property type="match status" value="1"/>
</dbReference>
<dbReference type="PANTHER" id="PTHR42736:SF1">
    <property type="entry name" value="PROTEIN-GLUTAMINE GAMMA-GLUTAMYLTRANSFERASE"/>
    <property type="match status" value="1"/>
</dbReference>
<evidence type="ECO:0000313" key="4">
    <source>
        <dbReference type="EMBL" id="EQD36374.1"/>
    </source>
</evidence>
<feature type="domain" description="Transglutaminase-like" evidence="3">
    <location>
        <begin position="4"/>
        <end position="76"/>
    </location>
</feature>
<dbReference type="Pfam" id="PF01841">
    <property type="entry name" value="Transglut_core"/>
    <property type="match status" value="1"/>
</dbReference>
<dbReference type="InterPro" id="IPR038765">
    <property type="entry name" value="Papain-like_cys_pep_sf"/>
</dbReference>
<evidence type="ECO:0000256" key="2">
    <source>
        <dbReference type="SAM" id="Phobius"/>
    </source>
</evidence>